<proteinExistence type="inferred from homology"/>
<feature type="domain" description="D-isomer specific 2-hydroxyacid dehydrogenase catalytic" evidence="6">
    <location>
        <begin position="7"/>
        <end position="315"/>
    </location>
</feature>
<dbReference type="InterPro" id="IPR050857">
    <property type="entry name" value="D-2-hydroxyacid_DH"/>
</dbReference>
<dbReference type="GO" id="GO:0051287">
    <property type="term" value="F:NAD binding"/>
    <property type="evidence" value="ECO:0007669"/>
    <property type="project" value="InterPro"/>
</dbReference>
<evidence type="ECO:0000256" key="1">
    <source>
        <dbReference type="ARBA" id="ARBA00005854"/>
    </source>
</evidence>
<dbReference type="OrthoDB" id="9805416at2"/>
<keyword evidence="2" id="KW-0028">Amino-acid biosynthesis</keyword>
<comment type="caution">
    <text evidence="8">The sequence shown here is derived from an EMBL/GenBank/DDBJ whole genome shotgun (WGS) entry which is preliminary data.</text>
</comment>
<dbReference type="GO" id="GO:0008652">
    <property type="term" value="P:amino acid biosynthetic process"/>
    <property type="evidence" value="ECO:0007669"/>
    <property type="project" value="UniProtKB-KW"/>
</dbReference>
<gene>
    <name evidence="8" type="ORF">FPZ42_10845</name>
</gene>
<organism evidence="8 9">
    <name type="scientific">Mucilaginibacter achroorhodeus</name>
    <dbReference type="NCBI Taxonomy" id="2599294"/>
    <lineage>
        <taxon>Bacteria</taxon>
        <taxon>Pseudomonadati</taxon>
        <taxon>Bacteroidota</taxon>
        <taxon>Sphingobacteriia</taxon>
        <taxon>Sphingobacteriales</taxon>
        <taxon>Sphingobacteriaceae</taxon>
        <taxon>Mucilaginibacter</taxon>
    </lineage>
</organism>
<evidence type="ECO:0000256" key="5">
    <source>
        <dbReference type="RuleBase" id="RU003719"/>
    </source>
</evidence>
<evidence type="ECO:0000256" key="3">
    <source>
        <dbReference type="ARBA" id="ARBA00023002"/>
    </source>
</evidence>
<dbReference type="InterPro" id="IPR006139">
    <property type="entry name" value="D-isomer_2_OHA_DH_cat_dom"/>
</dbReference>
<dbReference type="PROSITE" id="PS00065">
    <property type="entry name" value="D_2_HYDROXYACID_DH_1"/>
    <property type="match status" value="1"/>
</dbReference>
<dbReference type="InterPro" id="IPR006140">
    <property type="entry name" value="D-isomer_DH_NAD-bd"/>
</dbReference>
<evidence type="ECO:0000256" key="2">
    <source>
        <dbReference type="ARBA" id="ARBA00022605"/>
    </source>
</evidence>
<dbReference type="InterPro" id="IPR036291">
    <property type="entry name" value="NAD(P)-bd_dom_sf"/>
</dbReference>
<dbReference type="Pfam" id="PF02826">
    <property type="entry name" value="2-Hacid_dh_C"/>
    <property type="match status" value="1"/>
</dbReference>
<evidence type="ECO:0000259" key="7">
    <source>
        <dbReference type="Pfam" id="PF02826"/>
    </source>
</evidence>
<dbReference type="SUPFAM" id="SSF51735">
    <property type="entry name" value="NAD(P)-binding Rossmann-fold domains"/>
    <property type="match status" value="1"/>
</dbReference>
<dbReference type="EMBL" id="VOEI01000003">
    <property type="protein sequence ID" value="TWR26295.1"/>
    <property type="molecule type" value="Genomic_DNA"/>
</dbReference>
<dbReference type="Proteomes" id="UP000318010">
    <property type="component" value="Unassembled WGS sequence"/>
</dbReference>
<protein>
    <submittedName>
        <fullName evidence="8">3-phosphoglycerate dehydrogenase</fullName>
    </submittedName>
</protein>
<evidence type="ECO:0000256" key="4">
    <source>
        <dbReference type="ARBA" id="ARBA00023027"/>
    </source>
</evidence>
<reference evidence="8 9" key="1">
    <citation type="submission" date="2019-07" db="EMBL/GenBank/DDBJ databases">
        <authorList>
            <person name="Kim J."/>
        </authorList>
    </citation>
    <scope>NUCLEOTIDE SEQUENCE [LARGE SCALE GENOMIC DNA]</scope>
    <source>
        <strain evidence="8 9">MJ1a</strain>
    </source>
</reference>
<evidence type="ECO:0000313" key="9">
    <source>
        <dbReference type="Proteomes" id="UP000318010"/>
    </source>
</evidence>
<dbReference type="PANTHER" id="PTHR42789">
    <property type="entry name" value="D-ISOMER SPECIFIC 2-HYDROXYACID DEHYDROGENASE FAMILY PROTEIN (AFU_ORTHOLOGUE AFUA_6G10090)"/>
    <property type="match status" value="1"/>
</dbReference>
<keyword evidence="3 5" id="KW-0560">Oxidoreductase</keyword>
<evidence type="ECO:0000259" key="6">
    <source>
        <dbReference type="Pfam" id="PF00389"/>
    </source>
</evidence>
<dbReference type="SUPFAM" id="SSF52283">
    <property type="entry name" value="Formate/glycerate dehydrogenase catalytic domain-like"/>
    <property type="match status" value="1"/>
</dbReference>
<dbReference type="InterPro" id="IPR029752">
    <property type="entry name" value="D-isomer_DH_CS1"/>
</dbReference>
<name>A0A563U4P4_9SPHI</name>
<dbReference type="Pfam" id="PF00389">
    <property type="entry name" value="2-Hacid_dh"/>
    <property type="match status" value="1"/>
</dbReference>
<sequence length="315" mass="33741">MKILANDGIDPIGKKMLEDAGFVVDTNNIPQDELPRRLQEYDAITVRSATKVRKALIDVCPGLKLIGRGGVGVDNIDVDYAKEKGIGVYNTPASSSLSVAELVFGHLFGGVRFLQDSNRKMPVDGATKFNDLKKAYAKGVELRGKTLGILGFGRIGREVAKIAIGVGMEVLAFDVFPFNPEVEVVLGGGYVAKVAVKTATKEEIIANADFITLHTPFVDKALIAAAEFEKMKKGVGLVNCSRGGLIDETDLLAALDSGKVSFAALDVFDNEPNPRQDILSHPKISLTPHIGAATNEAQERIGVELASLIIQHFKG</sequence>
<keyword evidence="9" id="KW-1185">Reference proteome</keyword>
<comment type="similarity">
    <text evidence="1 5">Belongs to the D-isomer specific 2-hydroxyacid dehydrogenase family.</text>
</comment>
<accession>A0A563U4P4</accession>
<dbReference type="CDD" id="cd05303">
    <property type="entry name" value="PGDH_2"/>
    <property type="match status" value="1"/>
</dbReference>
<evidence type="ECO:0000313" key="8">
    <source>
        <dbReference type="EMBL" id="TWR26295.1"/>
    </source>
</evidence>
<dbReference type="AlphaFoldDB" id="A0A563U4P4"/>
<dbReference type="GO" id="GO:0016616">
    <property type="term" value="F:oxidoreductase activity, acting on the CH-OH group of donors, NAD or NADP as acceptor"/>
    <property type="evidence" value="ECO:0007669"/>
    <property type="project" value="InterPro"/>
</dbReference>
<dbReference type="Gene3D" id="3.40.50.720">
    <property type="entry name" value="NAD(P)-binding Rossmann-like Domain"/>
    <property type="match status" value="2"/>
</dbReference>
<dbReference type="PANTHER" id="PTHR42789:SF1">
    <property type="entry name" value="D-ISOMER SPECIFIC 2-HYDROXYACID DEHYDROGENASE FAMILY PROTEIN (AFU_ORTHOLOGUE AFUA_6G10090)"/>
    <property type="match status" value="1"/>
</dbReference>
<feature type="domain" description="D-isomer specific 2-hydroxyacid dehydrogenase NAD-binding" evidence="7">
    <location>
        <begin position="109"/>
        <end position="291"/>
    </location>
</feature>
<keyword evidence="4" id="KW-0520">NAD</keyword>